<proteinExistence type="predicted"/>
<dbReference type="Proteomes" id="UP000317243">
    <property type="component" value="Unassembled WGS sequence"/>
</dbReference>
<evidence type="ECO:0000313" key="1">
    <source>
        <dbReference type="EMBL" id="TWT29745.1"/>
    </source>
</evidence>
<protein>
    <submittedName>
        <fullName evidence="1">Uncharacterized protein</fullName>
    </submittedName>
</protein>
<dbReference type="AlphaFoldDB" id="A0A5C5UWK5"/>
<evidence type="ECO:0000313" key="2">
    <source>
        <dbReference type="Proteomes" id="UP000317243"/>
    </source>
</evidence>
<dbReference type="EMBL" id="SIHI01000117">
    <property type="protein sequence ID" value="TWT29745.1"/>
    <property type="molecule type" value="Genomic_DNA"/>
</dbReference>
<sequence length="189" mass="22171">MKRIPDRLSVQNGARIQPRGEVWLACSRASAQYQMELIASDAKKRAALYQFVVWRGRNLNRNTTWTNIKTIVEHIKDDDDRVWYGRNFAFYALATGREDLVENLNENNVSNRCAEWLRWLSFEVLRFRSSTVGWFWYANPHFPIVDKENPWSGGMVPKFPEMIVRPSTPLPNWEGEPLPLRGDQYLDHS</sequence>
<reference evidence="1 2" key="1">
    <citation type="submission" date="2019-02" db="EMBL/GenBank/DDBJ databases">
        <title>Deep-cultivation of Planctomycetes and their phenomic and genomic characterization uncovers novel biology.</title>
        <authorList>
            <person name="Wiegand S."/>
            <person name="Jogler M."/>
            <person name="Boedeker C."/>
            <person name="Pinto D."/>
            <person name="Vollmers J."/>
            <person name="Rivas-Marin E."/>
            <person name="Kohn T."/>
            <person name="Peeters S.H."/>
            <person name="Heuer A."/>
            <person name="Rast P."/>
            <person name="Oberbeckmann S."/>
            <person name="Bunk B."/>
            <person name="Jeske O."/>
            <person name="Meyerdierks A."/>
            <person name="Storesund J.E."/>
            <person name="Kallscheuer N."/>
            <person name="Luecker S."/>
            <person name="Lage O.M."/>
            <person name="Pohl T."/>
            <person name="Merkel B.J."/>
            <person name="Hornburger P."/>
            <person name="Mueller R.-W."/>
            <person name="Bruemmer F."/>
            <person name="Labrenz M."/>
            <person name="Spormann A.M."/>
            <person name="Op Den Camp H."/>
            <person name="Overmann J."/>
            <person name="Amann R."/>
            <person name="Jetten M.S.M."/>
            <person name="Mascher T."/>
            <person name="Medema M.H."/>
            <person name="Devos D.P."/>
            <person name="Kaster A.-K."/>
            <person name="Ovreas L."/>
            <person name="Rohde M."/>
            <person name="Galperin M.Y."/>
            <person name="Jogler C."/>
        </authorList>
    </citation>
    <scope>NUCLEOTIDE SEQUENCE [LARGE SCALE GENOMIC DNA]</scope>
    <source>
        <strain evidence="1 2">KOR42</strain>
    </source>
</reference>
<organism evidence="1 2">
    <name type="scientific">Thalassoglobus neptunius</name>
    <dbReference type="NCBI Taxonomy" id="1938619"/>
    <lineage>
        <taxon>Bacteria</taxon>
        <taxon>Pseudomonadati</taxon>
        <taxon>Planctomycetota</taxon>
        <taxon>Planctomycetia</taxon>
        <taxon>Planctomycetales</taxon>
        <taxon>Planctomycetaceae</taxon>
        <taxon>Thalassoglobus</taxon>
    </lineage>
</organism>
<name>A0A5C5UWK5_9PLAN</name>
<keyword evidence="2" id="KW-1185">Reference proteome</keyword>
<accession>A0A5C5UWK5</accession>
<comment type="caution">
    <text evidence="1">The sequence shown here is derived from an EMBL/GenBank/DDBJ whole genome shotgun (WGS) entry which is preliminary data.</text>
</comment>
<gene>
    <name evidence="1" type="ORF">KOR42_55050</name>
</gene>